<comment type="caution">
    <text evidence="1">The sequence shown here is derived from an EMBL/GenBank/DDBJ whole genome shotgun (WGS) entry which is preliminary data.</text>
</comment>
<sequence length="279" mass="31134">MIFGNIGNISRLQIISPLSLIRNSSTYLGKLAPNVGAVDGYKRLGRGQASGKGKTAGRGQKGQKARGKVPRWFEGGQTPFFKRFPIIGFKRPHKKIYNELNLERIQEFWNNGRIPLKSGELLTMKVMKECGLVTGSIKDGVKVLGNGKDEYTVPLNIESSKASAGAVKSIEGIGNSFTAKYYTKLGLRAHIYPETFLLKKGYIPLEARPTHRRDIQYYSSEEKRGYLLQNPDLLLKHRYADGPRVVKKVKAISNIERSLKDASQKTYDNSSSIVKLSDL</sequence>
<reference evidence="1" key="1">
    <citation type="submission" date="2022-06" db="EMBL/GenBank/DDBJ databases">
        <authorList>
            <person name="Legras J.-L."/>
            <person name="Devillers H."/>
            <person name="Grondin C."/>
        </authorList>
    </citation>
    <scope>NUCLEOTIDE SEQUENCE</scope>
    <source>
        <strain evidence="1">CLIB 1444</strain>
    </source>
</reference>
<accession>A0ACA9Y380</accession>
<protein>
    <submittedName>
        <fullName evidence="1">54S ribosomal protein L10, mitochondrial</fullName>
    </submittedName>
</protein>
<keyword evidence="2" id="KW-1185">Reference proteome</keyword>
<proteinExistence type="predicted"/>
<name>A0ACA9Y380_9ASCO</name>
<gene>
    <name evidence="1" type="ORF">CLIB1444_02S07778</name>
</gene>
<evidence type="ECO:0000313" key="1">
    <source>
        <dbReference type="EMBL" id="CAH6719403.1"/>
    </source>
</evidence>
<evidence type="ECO:0000313" key="2">
    <source>
        <dbReference type="Proteomes" id="UP001152531"/>
    </source>
</evidence>
<organism evidence="1 2">
    <name type="scientific">[Candida] jaroonii</name>
    <dbReference type="NCBI Taxonomy" id="467808"/>
    <lineage>
        <taxon>Eukaryota</taxon>
        <taxon>Fungi</taxon>
        <taxon>Dikarya</taxon>
        <taxon>Ascomycota</taxon>
        <taxon>Saccharomycotina</taxon>
        <taxon>Pichiomycetes</taxon>
        <taxon>Debaryomycetaceae</taxon>
        <taxon>Yamadazyma</taxon>
    </lineage>
</organism>
<dbReference type="EMBL" id="CALSDN010000002">
    <property type="protein sequence ID" value="CAH6719403.1"/>
    <property type="molecule type" value="Genomic_DNA"/>
</dbReference>
<dbReference type="Proteomes" id="UP001152531">
    <property type="component" value="Unassembled WGS sequence"/>
</dbReference>
<keyword evidence="1" id="KW-0689">Ribosomal protein</keyword>
<keyword evidence="1" id="KW-0687">Ribonucleoprotein</keyword>